<dbReference type="GO" id="GO:0050650">
    <property type="term" value="P:chondroitin sulfate proteoglycan biosynthetic process"/>
    <property type="evidence" value="ECO:0007669"/>
    <property type="project" value="InterPro"/>
</dbReference>
<name>A0A0N4Z3I0_PARTI</name>
<dbReference type="PANTHER" id="PTHR22900:SF5">
    <property type="entry name" value="PROTEIN CBG14245"/>
    <property type="match status" value="1"/>
</dbReference>
<dbReference type="GO" id="GO:0016020">
    <property type="term" value="C:membrane"/>
    <property type="evidence" value="ECO:0007669"/>
    <property type="project" value="InterPro"/>
</dbReference>
<sequence length="240" mass="29078">MCTVMEEVMCLLYNPEEYLKKNISVTDKMYDFMSCPNPPAVLHSKESLMEYTNKEKYYFFTIIRNPIDRFLSGFLDKCVRERIQNKTRYNQCYGCGYDIECFINIIYKRARQFHDTGILIPRTMEDYHFMPQAWKCHLNDEISKYKIFDYSNKSKLYDDLNTFFTHVGVPKYLRDKIQKDLTSNYTEHHTFDLPYRKIFETYLRSEKVLMKKLINLYYTDFILFNYSIPDLDIDDNKLII</sequence>
<dbReference type="GO" id="GO:0047756">
    <property type="term" value="F:chondroitin 4-sulfotransferase activity"/>
    <property type="evidence" value="ECO:0007669"/>
    <property type="project" value="InterPro"/>
</dbReference>
<dbReference type="GO" id="GO:1902884">
    <property type="term" value="P:positive regulation of response to oxidative stress"/>
    <property type="evidence" value="ECO:0007669"/>
    <property type="project" value="InterPro"/>
</dbReference>
<dbReference type="InterPro" id="IPR005331">
    <property type="entry name" value="Sulfotransferase"/>
</dbReference>
<reference evidence="2" key="1">
    <citation type="submission" date="2017-02" db="UniProtKB">
        <authorList>
            <consortium name="WormBaseParasite"/>
        </authorList>
    </citation>
    <scope>IDENTIFICATION</scope>
</reference>
<organism evidence="1 2">
    <name type="scientific">Parastrongyloides trichosuri</name>
    <name type="common">Possum-specific nematode worm</name>
    <dbReference type="NCBI Taxonomy" id="131310"/>
    <lineage>
        <taxon>Eukaryota</taxon>
        <taxon>Metazoa</taxon>
        <taxon>Ecdysozoa</taxon>
        <taxon>Nematoda</taxon>
        <taxon>Chromadorea</taxon>
        <taxon>Rhabditida</taxon>
        <taxon>Tylenchina</taxon>
        <taxon>Panagrolaimomorpha</taxon>
        <taxon>Strongyloidoidea</taxon>
        <taxon>Strongyloididae</taxon>
        <taxon>Parastrongyloides</taxon>
    </lineage>
</organism>
<dbReference type="WBParaSite" id="PTRK_0000147800.1">
    <property type="protein sequence ID" value="PTRK_0000147800.1"/>
    <property type="gene ID" value="PTRK_0000147800"/>
</dbReference>
<dbReference type="AlphaFoldDB" id="A0A0N4Z3I0"/>
<evidence type="ECO:0000313" key="2">
    <source>
        <dbReference type="WBParaSite" id="PTRK_0000147800.1"/>
    </source>
</evidence>
<dbReference type="Pfam" id="PF03567">
    <property type="entry name" value="Sulfotransfer_2"/>
    <property type="match status" value="1"/>
</dbReference>
<dbReference type="PANTHER" id="PTHR22900">
    <property type="entry name" value="PROTEIN CBG14245-RELATED"/>
    <property type="match status" value="1"/>
</dbReference>
<protein>
    <submittedName>
        <fullName evidence="2">Carbohydrate sulfotransferase</fullName>
    </submittedName>
</protein>
<accession>A0A0N4Z3I0</accession>
<keyword evidence="1" id="KW-1185">Reference proteome</keyword>
<evidence type="ECO:0000313" key="1">
    <source>
        <dbReference type="Proteomes" id="UP000038045"/>
    </source>
</evidence>
<dbReference type="Proteomes" id="UP000038045">
    <property type="component" value="Unplaced"/>
</dbReference>
<dbReference type="InterPro" id="IPR007669">
    <property type="entry name" value="Chst-1-like"/>
</dbReference>
<proteinExistence type="predicted"/>